<dbReference type="OrthoDB" id="4378831at2"/>
<dbReference type="Pfam" id="PF09994">
    <property type="entry name" value="T6SS_Tle1-like_cat"/>
    <property type="match status" value="1"/>
</dbReference>
<dbReference type="PANTHER" id="PTHR33840:SF1">
    <property type="entry name" value="TLE1 PHOSPHOLIPASE DOMAIN-CONTAINING PROTEIN"/>
    <property type="match status" value="1"/>
</dbReference>
<dbReference type="InterPro" id="IPR029058">
    <property type="entry name" value="AB_hydrolase_fold"/>
</dbReference>
<dbReference type="STRING" id="517719.SAMN05421762_2423"/>
<dbReference type="GO" id="GO:0016787">
    <property type="term" value="F:hydrolase activity"/>
    <property type="evidence" value="ECO:0007669"/>
    <property type="project" value="UniProtKB-KW"/>
</dbReference>
<keyword evidence="2" id="KW-0378">Hydrolase</keyword>
<dbReference type="RefSeq" id="WP_093447718.1">
    <property type="nucleotide sequence ID" value="NZ_BAABWI010000003.1"/>
</dbReference>
<organism evidence="2 3">
    <name type="scientific">Pseudooceanicola nitratireducens</name>
    <dbReference type="NCBI Taxonomy" id="517719"/>
    <lineage>
        <taxon>Bacteria</taxon>
        <taxon>Pseudomonadati</taxon>
        <taxon>Pseudomonadota</taxon>
        <taxon>Alphaproteobacteria</taxon>
        <taxon>Rhodobacterales</taxon>
        <taxon>Paracoccaceae</taxon>
        <taxon>Pseudooceanicola</taxon>
    </lineage>
</organism>
<dbReference type="PANTHER" id="PTHR33840">
    <property type="match status" value="1"/>
</dbReference>
<name>A0A1I1MHB9_9RHOB</name>
<proteinExistence type="predicted"/>
<gene>
    <name evidence="2" type="ORF">SAMN05421762_2423</name>
</gene>
<sequence>MLTRLSKGLLRAIRPRWLFRAQRKAPGLRRGPVTHVVILDGTMSSLAPGEESNAGLIYRLLSEQLGPNLSVYYEAGLQWTSWRNTHEVMMGRGINRQIRRAYGYLASRYRPGDRIFLFGYSRGAFAVRSLAGIMDRVGLLRADQATERNVQLAYRHYRAGGQSPAAHAFARENCHPDAVVEMIGAFDTVKSLGLRLPILWQLTEPGHAFHNHALSRCVKSGFHALALEERRAVYTPVMWHSDPDWSGRLEQVWFPGTHGDVGGQLGGFGPARPLSNLPLVWMLSQAEDRGLPMPDGWRDAFPVDDAAPSIGMWRGWGKMFLIRQKRTIGIDPSERLHDSAAARGLSLPTHDPTAHA</sequence>
<feature type="domain" description="T6SS Phospholipase effector Tle1-like catalytic" evidence="1">
    <location>
        <begin position="35"/>
        <end position="285"/>
    </location>
</feature>
<dbReference type="EMBL" id="FOLX01000001">
    <property type="protein sequence ID" value="SFC84797.1"/>
    <property type="molecule type" value="Genomic_DNA"/>
</dbReference>
<evidence type="ECO:0000313" key="3">
    <source>
        <dbReference type="Proteomes" id="UP000231644"/>
    </source>
</evidence>
<reference evidence="2 3" key="1">
    <citation type="submission" date="2016-10" db="EMBL/GenBank/DDBJ databases">
        <authorList>
            <person name="de Groot N.N."/>
        </authorList>
    </citation>
    <scope>NUCLEOTIDE SEQUENCE [LARGE SCALE GENOMIC DNA]</scope>
    <source>
        <strain evidence="2 3">DSM 29619</strain>
    </source>
</reference>
<keyword evidence="3" id="KW-1185">Reference proteome</keyword>
<dbReference type="InterPro" id="IPR018712">
    <property type="entry name" value="Tle1-like_cat"/>
</dbReference>
<accession>A0A1I1MHB9</accession>
<evidence type="ECO:0000259" key="1">
    <source>
        <dbReference type="Pfam" id="PF09994"/>
    </source>
</evidence>
<evidence type="ECO:0000313" key="2">
    <source>
        <dbReference type="EMBL" id="SFC84797.1"/>
    </source>
</evidence>
<dbReference type="Proteomes" id="UP000231644">
    <property type="component" value="Unassembled WGS sequence"/>
</dbReference>
<dbReference type="SUPFAM" id="SSF53474">
    <property type="entry name" value="alpha/beta-Hydrolases"/>
    <property type="match status" value="1"/>
</dbReference>
<protein>
    <submittedName>
        <fullName evidence="2">Uncharacterized alpha/beta hydrolase domain</fullName>
    </submittedName>
</protein>
<dbReference type="AlphaFoldDB" id="A0A1I1MHB9"/>